<dbReference type="EMBL" id="JBHLWQ010000146">
    <property type="protein sequence ID" value="MFC0201757.1"/>
    <property type="molecule type" value="Genomic_DNA"/>
</dbReference>
<evidence type="ECO:0000313" key="7">
    <source>
        <dbReference type="Proteomes" id="UP001589795"/>
    </source>
</evidence>
<dbReference type="NCBIfam" id="TIGR02219">
    <property type="entry name" value="phage_NlpC_fam"/>
    <property type="match status" value="1"/>
</dbReference>
<protein>
    <submittedName>
        <fullName evidence="6">NlpC/P60 family protein</fullName>
    </submittedName>
</protein>
<dbReference type="Gene3D" id="3.90.1720.10">
    <property type="entry name" value="endopeptidase domain like (from Nostoc punctiforme)"/>
    <property type="match status" value="1"/>
</dbReference>
<dbReference type="InterPro" id="IPR011929">
    <property type="entry name" value="Phage_pept_NlpC/P60"/>
</dbReference>
<dbReference type="PROSITE" id="PS51935">
    <property type="entry name" value="NLPC_P60"/>
    <property type="match status" value="1"/>
</dbReference>
<organism evidence="6 7">
    <name type="scientific">Paracoccus rhizosphaerae</name>
    <dbReference type="NCBI Taxonomy" id="1133347"/>
    <lineage>
        <taxon>Bacteria</taxon>
        <taxon>Pseudomonadati</taxon>
        <taxon>Pseudomonadota</taxon>
        <taxon>Alphaproteobacteria</taxon>
        <taxon>Rhodobacterales</taxon>
        <taxon>Paracoccaceae</taxon>
        <taxon>Paracoccus</taxon>
    </lineage>
</organism>
<accession>A0ABV6CMX2</accession>
<sequence>MAEPLCPVVEAARGWLGTPYVHQSSVKGCGADCLGLIRGVWREVHGAEPETPPAYTADWAECGNDEVLLLAAMRHLVPVEPHAGLIQGQVLLFRMRQGAIAKHLGILSEAGAEPRFLHAYTYHGVIESPLTTPWQSRIVARFSFP</sequence>
<dbReference type="InterPro" id="IPR000064">
    <property type="entry name" value="NLP_P60_dom"/>
</dbReference>
<dbReference type="RefSeq" id="WP_265505729.1">
    <property type="nucleotide sequence ID" value="NZ_JAOTBE010000004.1"/>
</dbReference>
<evidence type="ECO:0000256" key="3">
    <source>
        <dbReference type="ARBA" id="ARBA00022801"/>
    </source>
</evidence>
<comment type="similarity">
    <text evidence="1">Belongs to the peptidase C40 family.</text>
</comment>
<feature type="domain" description="NlpC/P60" evidence="5">
    <location>
        <begin position="2"/>
        <end position="145"/>
    </location>
</feature>
<dbReference type="Proteomes" id="UP001589795">
    <property type="component" value="Unassembled WGS sequence"/>
</dbReference>
<gene>
    <name evidence="6" type="ORF">ACFFIZ_15945</name>
</gene>
<comment type="caution">
    <text evidence="6">The sequence shown here is derived from an EMBL/GenBank/DDBJ whole genome shotgun (WGS) entry which is preliminary data.</text>
</comment>
<keyword evidence="3" id="KW-0378">Hydrolase</keyword>
<evidence type="ECO:0000256" key="4">
    <source>
        <dbReference type="ARBA" id="ARBA00022807"/>
    </source>
</evidence>
<evidence type="ECO:0000256" key="2">
    <source>
        <dbReference type="ARBA" id="ARBA00022670"/>
    </source>
</evidence>
<evidence type="ECO:0000313" key="6">
    <source>
        <dbReference type="EMBL" id="MFC0201757.1"/>
    </source>
</evidence>
<keyword evidence="2" id="KW-0645">Protease</keyword>
<dbReference type="InterPro" id="IPR038765">
    <property type="entry name" value="Papain-like_cys_pep_sf"/>
</dbReference>
<keyword evidence="4" id="KW-0788">Thiol protease</keyword>
<evidence type="ECO:0000256" key="1">
    <source>
        <dbReference type="ARBA" id="ARBA00007074"/>
    </source>
</evidence>
<keyword evidence="7" id="KW-1185">Reference proteome</keyword>
<dbReference type="Pfam" id="PF00877">
    <property type="entry name" value="NLPC_P60"/>
    <property type="match status" value="1"/>
</dbReference>
<evidence type="ECO:0000259" key="5">
    <source>
        <dbReference type="PROSITE" id="PS51935"/>
    </source>
</evidence>
<proteinExistence type="inferred from homology"/>
<name>A0ABV6CMX2_9RHOB</name>
<reference evidence="6 7" key="1">
    <citation type="submission" date="2024-09" db="EMBL/GenBank/DDBJ databases">
        <authorList>
            <person name="Sun Q."/>
            <person name="Mori K."/>
        </authorList>
    </citation>
    <scope>NUCLEOTIDE SEQUENCE [LARGE SCALE GENOMIC DNA]</scope>
    <source>
        <strain evidence="6 7">CCM 7904</strain>
    </source>
</reference>
<dbReference type="SUPFAM" id="SSF54001">
    <property type="entry name" value="Cysteine proteinases"/>
    <property type="match status" value="1"/>
</dbReference>